<accession>A0AAN4YYK9</accession>
<feature type="region of interest" description="Disordered" evidence="1">
    <location>
        <begin position="36"/>
        <end position="75"/>
    </location>
</feature>
<dbReference type="Proteomes" id="UP001328107">
    <property type="component" value="Unassembled WGS sequence"/>
</dbReference>
<evidence type="ECO:0000313" key="2">
    <source>
        <dbReference type="EMBL" id="GMR31297.1"/>
    </source>
</evidence>
<feature type="non-terminal residue" evidence="2">
    <location>
        <position position="75"/>
    </location>
</feature>
<evidence type="ECO:0000313" key="3">
    <source>
        <dbReference type="Proteomes" id="UP001328107"/>
    </source>
</evidence>
<evidence type="ECO:0000256" key="1">
    <source>
        <dbReference type="SAM" id="MobiDB-lite"/>
    </source>
</evidence>
<gene>
    <name evidence="2" type="ORF">PMAYCL1PPCAC_01492</name>
</gene>
<dbReference type="AlphaFoldDB" id="A0AAN4YYK9"/>
<sequence>KRCLSMGRPHSLWIHVILKSTIPFIHRKIAQSKTLRLRRGERKEGALPRIQKRRRPSRNVSRPAKYAAYMEDSDE</sequence>
<name>A0AAN4YYK9_9BILA</name>
<reference evidence="3" key="1">
    <citation type="submission" date="2022-10" db="EMBL/GenBank/DDBJ databases">
        <title>Genome assembly of Pristionchus species.</title>
        <authorList>
            <person name="Yoshida K."/>
            <person name="Sommer R.J."/>
        </authorList>
    </citation>
    <scope>NUCLEOTIDE SEQUENCE [LARGE SCALE GENOMIC DNA]</scope>
    <source>
        <strain evidence="3">RS5460</strain>
    </source>
</reference>
<organism evidence="2 3">
    <name type="scientific">Pristionchus mayeri</name>
    <dbReference type="NCBI Taxonomy" id="1317129"/>
    <lineage>
        <taxon>Eukaryota</taxon>
        <taxon>Metazoa</taxon>
        <taxon>Ecdysozoa</taxon>
        <taxon>Nematoda</taxon>
        <taxon>Chromadorea</taxon>
        <taxon>Rhabditida</taxon>
        <taxon>Rhabditina</taxon>
        <taxon>Diplogasteromorpha</taxon>
        <taxon>Diplogasteroidea</taxon>
        <taxon>Neodiplogasteridae</taxon>
        <taxon>Pristionchus</taxon>
    </lineage>
</organism>
<protein>
    <submittedName>
        <fullName evidence="2">Uncharacterized protein</fullName>
    </submittedName>
</protein>
<keyword evidence="3" id="KW-1185">Reference proteome</keyword>
<comment type="caution">
    <text evidence="2">The sequence shown here is derived from an EMBL/GenBank/DDBJ whole genome shotgun (WGS) entry which is preliminary data.</text>
</comment>
<feature type="non-terminal residue" evidence="2">
    <location>
        <position position="1"/>
    </location>
</feature>
<dbReference type="EMBL" id="BTRK01000001">
    <property type="protein sequence ID" value="GMR31297.1"/>
    <property type="molecule type" value="Genomic_DNA"/>
</dbReference>
<proteinExistence type="predicted"/>